<evidence type="ECO:0000313" key="3">
    <source>
        <dbReference type="Proteomes" id="UP000055024"/>
    </source>
</evidence>
<dbReference type="EMBL" id="JYDP01005414">
    <property type="protein sequence ID" value="KRY94192.1"/>
    <property type="molecule type" value="Genomic_DNA"/>
</dbReference>
<feature type="compositionally biased region" description="Basic residues" evidence="1">
    <location>
        <begin position="12"/>
        <end position="25"/>
    </location>
</feature>
<name>A0A0V1G7D9_9BILA</name>
<proteinExistence type="predicted"/>
<gene>
    <name evidence="2" type="ORF">T11_7980</name>
</gene>
<sequence>MKETIGNNKSTSVHHHHRRRRHRHACMHNTELMPFLTGHYYFLAE</sequence>
<dbReference type="AlphaFoldDB" id="A0A0V1G7D9"/>
<evidence type="ECO:0000256" key="1">
    <source>
        <dbReference type="SAM" id="MobiDB-lite"/>
    </source>
</evidence>
<dbReference type="Proteomes" id="UP000055024">
    <property type="component" value="Unassembled WGS sequence"/>
</dbReference>
<feature type="compositionally biased region" description="Polar residues" evidence="1">
    <location>
        <begin position="1"/>
        <end position="11"/>
    </location>
</feature>
<evidence type="ECO:0000313" key="2">
    <source>
        <dbReference type="EMBL" id="KRY94192.1"/>
    </source>
</evidence>
<comment type="caution">
    <text evidence="2">The sequence shown here is derived from an EMBL/GenBank/DDBJ whole genome shotgun (WGS) entry which is preliminary data.</text>
</comment>
<protein>
    <submittedName>
        <fullName evidence="2">Uncharacterized protein</fullName>
    </submittedName>
</protein>
<keyword evidence="3" id="KW-1185">Reference proteome</keyword>
<reference evidence="2 3" key="1">
    <citation type="submission" date="2015-01" db="EMBL/GenBank/DDBJ databases">
        <title>Evolution of Trichinella species and genotypes.</title>
        <authorList>
            <person name="Korhonen P.K."/>
            <person name="Edoardo P."/>
            <person name="Giuseppe L.R."/>
            <person name="Gasser R.B."/>
        </authorList>
    </citation>
    <scope>NUCLEOTIDE SEQUENCE [LARGE SCALE GENOMIC DNA]</scope>
    <source>
        <strain evidence="2">ISS1029</strain>
    </source>
</reference>
<feature type="region of interest" description="Disordered" evidence="1">
    <location>
        <begin position="1"/>
        <end position="25"/>
    </location>
</feature>
<organism evidence="2 3">
    <name type="scientific">Trichinella zimbabwensis</name>
    <dbReference type="NCBI Taxonomy" id="268475"/>
    <lineage>
        <taxon>Eukaryota</taxon>
        <taxon>Metazoa</taxon>
        <taxon>Ecdysozoa</taxon>
        <taxon>Nematoda</taxon>
        <taxon>Enoplea</taxon>
        <taxon>Dorylaimia</taxon>
        <taxon>Trichinellida</taxon>
        <taxon>Trichinellidae</taxon>
        <taxon>Trichinella</taxon>
    </lineage>
</organism>
<accession>A0A0V1G7D9</accession>